<accession>A0A3S8RL58</accession>
<keyword evidence="1" id="KW-0812">Transmembrane</keyword>
<dbReference type="InterPro" id="IPR007060">
    <property type="entry name" value="FtsL/DivIC"/>
</dbReference>
<dbReference type="KEGG" id="eri:EEI45_01675"/>
<name>A0A3S8RL58_9FIRM</name>
<dbReference type="RefSeq" id="WP_125163887.1">
    <property type="nucleotide sequence ID" value="NZ_CP034234.1"/>
</dbReference>
<evidence type="ECO:0000313" key="2">
    <source>
        <dbReference type="EMBL" id="AZK43668.1"/>
    </source>
</evidence>
<dbReference type="EMBL" id="CP034234">
    <property type="protein sequence ID" value="AZK43668.1"/>
    <property type="molecule type" value="Genomic_DNA"/>
</dbReference>
<proteinExistence type="predicted"/>
<gene>
    <name evidence="2" type="ORF">EEI45_01675</name>
</gene>
<evidence type="ECO:0000313" key="3">
    <source>
        <dbReference type="Proteomes" id="UP000278804"/>
    </source>
</evidence>
<keyword evidence="1" id="KW-0472">Membrane</keyword>
<keyword evidence="3" id="KW-1185">Reference proteome</keyword>
<keyword evidence="1" id="KW-1133">Transmembrane helix</keyword>
<dbReference type="PROSITE" id="PS51257">
    <property type="entry name" value="PROKAR_LIPOPROTEIN"/>
    <property type="match status" value="1"/>
</dbReference>
<evidence type="ECO:0000256" key="1">
    <source>
        <dbReference type="SAM" id="Phobius"/>
    </source>
</evidence>
<feature type="transmembrane region" description="Helical" evidence="1">
    <location>
        <begin position="16"/>
        <end position="35"/>
    </location>
</feature>
<protein>
    <submittedName>
        <fullName evidence="2">Septum formation initiator</fullName>
    </submittedName>
</protein>
<dbReference type="Proteomes" id="UP000278804">
    <property type="component" value="Chromosome"/>
</dbReference>
<organism evidence="2 3">
    <name type="scientific">Erysipelothrix piscisicarius</name>
    <dbReference type="NCBI Taxonomy" id="2485784"/>
    <lineage>
        <taxon>Bacteria</taxon>
        <taxon>Bacillati</taxon>
        <taxon>Bacillota</taxon>
        <taxon>Erysipelotrichia</taxon>
        <taxon>Erysipelotrichales</taxon>
        <taxon>Erysipelotrichaceae</taxon>
        <taxon>Erysipelothrix</taxon>
    </lineage>
</organism>
<reference evidence="2 3" key="1">
    <citation type="journal article" date="2020" name="Int. J. Syst. Evol. Microbiol.">
        <title>Description of Erysipelothrix piscisicarius sp. nov., an emergent fish pathogen, and assessment of virulence using a tiger barb (Puntigrus tetrazona) infection model.</title>
        <authorList>
            <person name="Pomaranski E.K."/>
            <person name="Griffin M.J."/>
            <person name="Camus A.C."/>
            <person name="Armwood A.R."/>
            <person name="Shelley J."/>
            <person name="Waldbieser G.C."/>
            <person name="LaFrentz B.R."/>
            <person name="Garcia J.C."/>
            <person name="Yanong R."/>
            <person name="Soto E."/>
        </authorList>
    </citation>
    <scope>NUCLEOTIDE SEQUENCE [LARGE SCALE GENOMIC DNA]</scope>
    <source>
        <strain evidence="2 3">15TAL0474</strain>
    </source>
</reference>
<dbReference type="AlphaFoldDB" id="A0A3S8RL58"/>
<sequence>MGQTVTKPRIAKNPTIKFASIILGILIVSVSCLMLSKSAKELVSTFQLNQQLKSERSNLKVLETRQGELALEKAKLQDPTYVQNYARGKHLLSKSEEQVFILPKTE</sequence>
<dbReference type="Pfam" id="PF04977">
    <property type="entry name" value="DivIC"/>
    <property type="match status" value="1"/>
</dbReference>